<feature type="compositionally biased region" description="Gly residues" evidence="1">
    <location>
        <begin position="46"/>
        <end position="61"/>
    </location>
</feature>
<gene>
    <name evidence="2" type="ORF">V9T40_006681</name>
</gene>
<evidence type="ECO:0000313" key="3">
    <source>
        <dbReference type="Proteomes" id="UP001367676"/>
    </source>
</evidence>
<name>A0AAN9TPY2_9HEMI</name>
<accession>A0AAN9TPY2</accession>
<comment type="caution">
    <text evidence="2">The sequence shown here is derived from an EMBL/GenBank/DDBJ whole genome shotgun (WGS) entry which is preliminary data.</text>
</comment>
<evidence type="ECO:0008006" key="4">
    <source>
        <dbReference type="Google" id="ProtNLM"/>
    </source>
</evidence>
<feature type="compositionally biased region" description="Basic residues" evidence="1">
    <location>
        <begin position="62"/>
        <end position="75"/>
    </location>
</feature>
<evidence type="ECO:0000256" key="1">
    <source>
        <dbReference type="SAM" id="MobiDB-lite"/>
    </source>
</evidence>
<evidence type="ECO:0000313" key="2">
    <source>
        <dbReference type="EMBL" id="KAK7602707.1"/>
    </source>
</evidence>
<protein>
    <recommendedName>
        <fullName evidence="4">GATA-binding factor C-like</fullName>
    </recommendedName>
</protein>
<sequence length="139" mass="14982">MKKEGIQTRNRKLSSKSKKKKGSSSSSCLSLTGVMTDIMKPLEPSLGGGGKGGFGSGFGGAGHHHLHPSTGLHPHHPMTHYMYQYNQSNLHQHHHHQSFVAPGPPVAPPSMHHHPMSSLTGLGLSSSSNNMASWRTEYT</sequence>
<feature type="region of interest" description="Disordered" evidence="1">
    <location>
        <begin position="1"/>
        <end position="75"/>
    </location>
</feature>
<organism evidence="2 3">
    <name type="scientific">Parthenolecanium corni</name>
    <dbReference type="NCBI Taxonomy" id="536013"/>
    <lineage>
        <taxon>Eukaryota</taxon>
        <taxon>Metazoa</taxon>
        <taxon>Ecdysozoa</taxon>
        <taxon>Arthropoda</taxon>
        <taxon>Hexapoda</taxon>
        <taxon>Insecta</taxon>
        <taxon>Pterygota</taxon>
        <taxon>Neoptera</taxon>
        <taxon>Paraneoptera</taxon>
        <taxon>Hemiptera</taxon>
        <taxon>Sternorrhyncha</taxon>
        <taxon>Coccoidea</taxon>
        <taxon>Coccidae</taxon>
        <taxon>Parthenolecanium</taxon>
    </lineage>
</organism>
<feature type="compositionally biased region" description="Basic residues" evidence="1">
    <location>
        <begin position="9"/>
        <end position="22"/>
    </location>
</feature>
<proteinExistence type="predicted"/>
<dbReference type="Proteomes" id="UP001367676">
    <property type="component" value="Unassembled WGS sequence"/>
</dbReference>
<keyword evidence="3" id="KW-1185">Reference proteome</keyword>
<feature type="region of interest" description="Disordered" evidence="1">
    <location>
        <begin position="107"/>
        <end position="139"/>
    </location>
</feature>
<dbReference type="AlphaFoldDB" id="A0AAN9TPY2"/>
<feature type="compositionally biased region" description="Low complexity" evidence="1">
    <location>
        <begin position="117"/>
        <end position="128"/>
    </location>
</feature>
<reference evidence="2 3" key="1">
    <citation type="submission" date="2024-03" db="EMBL/GenBank/DDBJ databases">
        <title>Adaptation during the transition from Ophiocordyceps entomopathogen to insect associate is accompanied by gene loss and intensified selection.</title>
        <authorList>
            <person name="Ward C.M."/>
            <person name="Onetto C.A."/>
            <person name="Borneman A.R."/>
        </authorList>
    </citation>
    <scope>NUCLEOTIDE SEQUENCE [LARGE SCALE GENOMIC DNA]</scope>
    <source>
        <strain evidence="2">AWRI1</strain>
        <tissue evidence="2">Single Adult Female</tissue>
    </source>
</reference>
<dbReference type="EMBL" id="JBBCAQ010000007">
    <property type="protein sequence ID" value="KAK7602707.1"/>
    <property type="molecule type" value="Genomic_DNA"/>
</dbReference>